<feature type="chain" id="PRO_5038547186" description="Band 7 domain-containing protein" evidence="1">
    <location>
        <begin position="18"/>
        <end position="324"/>
    </location>
</feature>
<protein>
    <recommendedName>
        <fullName evidence="2">Band 7 domain-containing protein</fullName>
    </recommendedName>
</protein>
<feature type="domain" description="Band 7" evidence="2">
    <location>
        <begin position="30"/>
        <end position="263"/>
    </location>
</feature>
<gene>
    <name evidence="3" type="ORF">Acor_29890</name>
</gene>
<dbReference type="EMBL" id="BLAD01000047">
    <property type="protein sequence ID" value="GES00925.1"/>
    <property type="molecule type" value="Genomic_DNA"/>
</dbReference>
<evidence type="ECO:0000313" key="3">
    <source>
        <dbReference type="EMBL" id="GES00925.1"/>
    </source>
</evidence>
<proteinExistence type="predicted"/>
<evidence type="ECO:0000259" key="2">
    <source>
        <dbReference type="Pfam" id="PF01145"/>
    </source>
</evidence>
<dbReference type="RefSeq" id="WP_155337231.1">
    <property type="nucleotide sequence ID" value="NZ_BAAABN010000047.1"/>
</dbReference>
<feature type="signal peptide" evidence="1">
    <location>
        <begin position="1"/>
        <end position="17"/>
    </location>
</feature>
<comment type="caution">
    <text evidence="3">The sequence shown here is derived from an EMBL/GenBank/DDBJ whole genome shotgun (WGS) entry which is preliminary data.</text>
</comment>
<accession>A0A5M3VVU1</accession>
<dbReference type="Pfam" id="PF01145">
    <property type="entry name" value="Band_7"/>
    <property type="match status" value="1"/>
</dbReference>
<dbReference type="InterPro" id="IPR001107">
    <property type="entry name" value="Band_7"/>
</dbReference>
<dbReference type="AlphaFoldDB" id="A0A5M3VVU1"/>
<evidence type="ECO:0000313" key="4">
    <source>
        <dbReference type="Proteomes" id="UP000334990"/>
    </source>
</evidence>
<name>A0A5M3VVU1_9ACTN</name>
<reference evidence="3 4" key="1">
    <citation type="submission" date="2019-10" db="EMBL/GenBank/DDBJ databases">
        <title>Whole genome shotgun sequence of Acrocarpospora corrugata NBRC 13972.</title>
        <authorList>
            <person name="Ichikawa N."/>
            <person name="Kimura A."/>
            <person name="Kitahashi Y."/>
            <person name="Komaki H."/>
            <person name="Oguchi A."/>
        </authorList>
    </citation>
    <scope>NUCLEOTIDE SEQUENCE [LARGE SCALE GENOMIC DNA]</scope>
    <source>
        <strain evidence="3 4">NBRC 13972</strain>
    </source>
</reference>
<dbReference type="Proteomes" id="UP000334990">
    <property type="component" value="Unassembled WGS sequence"/>
</dbReference>
<organism evidence="3 4">
    <name type="scientific">Acrocarpospora corrugata</name>
    <dbReference type="NCBI Taxonomy" id="35763"/>
    <lineage>
        <taxon>Bacteria</taxon>
        <taxon>Bacillati</taxon>
        <taxon>Actinomycetota</taxon>
        <taxon>Actinomycetes</taxon>
        <taxon>Streptosporangiales</taxon>
        <taxon>Streptosporangiaceae</taxon>
        <taxon>Acrocarpospora</taxon>
    </lineage>
</organism>
<sequence length="324" mass="34643">MAKFLIGVLLAALTGLALITYTTGFTQTDAGVVAVIRDGGPLDESGIRQVLNPATGPTWTGFWSTAHNYPAQQRIYTITSDAKRATTLGVDEVIVPSGDGVNVGVEGTLYFTLNLDHETLKAFDDRYGTRTYIGGDDDDMLYAWDGDEGWSAFFSQAVRPVIYNTLRVQIGALRCEELVPTCAFLNGADTPEPSTGLANLARVQSGVNASLEREIQAMLGGPYLTGFRFNLVRIMLPAEVQQSITSAQGAQTDIRQAEARAEQAEIDGQALVTSAEAEADANRARQKGYQACPACVEIDKIRALPDGITVYAPGNPDGVDVGSK</sequence>
<dbReference type="OrthoDB" id="3849123at2"/>
<keyword evidence="4" id="KW-1185">Reference proteome</keyword>
<evidence type="ECO:0000256" key="1">
    <source>
        <dbReference type="SAM" id="SignalP"/>
    </source>
</evidence>
<keyword evidence="1" id="KW-0732">Signal</keyword>